<organism evidence="1 2">
    <name type="scientific">Cirrhinus mrigala</name>
    <name type="common">Mrigala</name>
    <dbReference type="NCBI Taxonomy" id="683832"/>
    <lineage>
        <taxon>Eukaryota</taxon>
        <taxon>Metazoa</taxon>
        <taxon>Chordata</taxon>
        <taxon>Craniata</taxon>
        <taxon>Vertebrata</taxon>
        <taxon>Euteleostomi</taxon>
        <taxon>Actinopterygii</taxon>
        <taxon>Neopterygii</taxon>
        <taxon>Teleostei</taxon>
        <taxon>Ostariophysi</taxon>
        <taxon>Cypriniformes</taxon>
        <taxon>Cyprinidae</taxon>
        <taxon>Labeoninae</taxon>
        <taxon>Labeonini</taxon>
        <taxon>Cirrhinus</taxon>
    </lineage>
</organism>
<sequence length="172" mass="19170">CQPCQCSRAQQSPASPHLSLLPGNVVELGSSPPLRGSLQQLVRQSPAGHPLQDSELAAQTIPEAHLERLVPLVDYLATWKLLPNVSAWVLRTEKRGYRIQFGAPPPPFNGVFPLWESGFYSRYFIVPKKEGEVAFRSEGHISILQHRKFLKFALGAKRTSVGFFRPALHSHP</sequence>
<gene>
    <name evidence="1" type="ORF">M9458_051108</name>
</gene>
<dbReference type="AlphaFoldDB" id="A0ABD0MWK6"/>
<proteinExistence type="predicted"/>
<accession>A0ABD0MWK6</accession>
<evidence type="ECO:0000313" key="2">
    <source>
        <dbReference type="Proteomes" id="UP001529510"/>
    </source>
</evidence>
<dbReference type="EMBL" id="JAMKFB020000089">
    <property type="protein sequence ID" value="KAL0153628.1"/>
    <property type="molecule type" value="Genomic_DNA"/>
</dbReference>
<name>A0ABD0MWK6_CIRMR</name>
<protein>
    <submittedName>
        <fullName evidence="1">Uncharacterized protein</fullName>
    </submittedName>
</protein>
<keyword evidence="2" id="KW-1185">Reference proteome</keyword>
<dbReference type="Proteomes" id="UP001529510">
    <property type="component" value="Unassembled WGS sequence"/>
</dbReference>
<reference evidence="1 2" key="1">
    <citation type="submission" date="2024-05" db="EMBL/GenBank/DDBJ databases">
        <title>Genome sequencing and assembly of Indian major carp, Cirrhinus mrigala (Hamilton, 1822).</title>
        <authorList>
            <person name="Mohindra V."/>
            <person name="Chowdhury L.M."/>
            <person name="Lal K."/>
            <person name="Jena J.K."/>
        </authorList>
    </citation>
    <scope>NUCLEOTIDE SEQUENCE [LARGE SCALE GENOMIC DNA]</scope>
    <source>
        <strain evidence="1">CM1030</strain>
        <tissue evidence="1">Blood</tissue>
    </source>
</reference>
<comment type="caution">
    <text evidence="1">The sequence shown here is derived from an EMBL/GenBank/DDBJ whole genome shotgun (WGS) entry which is preliminary data.</text>
</comment>
<feature type="non-terminal residue" evidence="1">
    <location>
        <position position="1"/>
    </location>
</feature>
<evidence type="ECO:0000313" key="1">
    <source>
        <dbReference type="EMBL" id="KAL0153628.1"/>
    </source>
</evidence>
<feature type="non-terminal residue" evidence="1">
    <location>
        <position position="172"/>
    </location>
</feature>